<dbReference type="Gene3D" id="2.60.40.10">
    <property type="entry name" value="Immunoglobulins"/>
    <property type="match status" value="2"/>
</dbReference>
<dbReference type="SUPFAM" id="SSF49785">
    <property type="entry name" value="Galactose-binding domain-like"/>
    <property type="match status" value="1"/>
</dbReference>
<comment type="caution">
    <text evidence="1">The sequence shown here is derived from an EMBL/GenBank/DDBJ whole genome shotgun (WGS) entry which is preliminary data.</text>
</comment>
<keyword evidence="2" id="KW-1185">Reference proteome</keyword>
<dbReference type="RefSeq" id="WP_200463397.1">
    <property type="nucleotide sequence ID" value="NZ_JAENRR010000003.1"/>
</dbReference>
<dbReference type="PROSITE" id="PS51257">
    <property type="entry name" value="PROKAR_LIPOPROTEIN"/>
    <property type="match status" value="1"/>
</dbReference>
<accession>A0ABS1HEY0</accession>
<dbReference type="InterPro" id="IPR013783">
    <property type="entry name" value="Ig-like_fold"/>
</dbReference>
<protein>
    <recommendedName>
        <fullName evidence="3">SusE outer membrane protein domain-containing protein</fullName>
    </recommendedName>
</protein>
<evidence type="ECO:0000313" key="2">
    <source>
        <dbReference type="Proteomes" id="UP000605676"/>
    </source>
</evidence>
<organism evidence="1 2">
    <name type="scientific">Carboxylicivirga marina</name>
    <dbReference type="NCBI Taxonomy" id="2800988"/>
    <lineage>
        <taxon>Bacteria</taxon>
        <taxon>Pseudomonadati</taxon>
        <taxon>Bacteroidota</taxon>
        <taxon>Bacteroidia</taxon>
        <taxon>Marinilabiliales</taxon>
        <taxon>Marinilabiliaceae</taxon>
        <taxon>Carboxylicivirga</taxon>
    </lineage>
</organism>
<dbReference type="InterPro" id="IPR008979">
    <property type="entry name" value="Galactose-bd-like_sf"/>
</dbReference>
<reference evidence="1 2" key="1">
    <citation type="submission" date="2021-01" db="EMBL/GenBank/DDBJ databases">
        <title>Carboxyliciviraga sp.nov., isolated from coastal sediments.</title>
        <authorList>
            <person name="Lu D."/>
            <person name="Zhang T."/>
        </authorList>
    </citation>
    <scope>NUCLEOTIDE SEQUENCE [LARGE SCALE GENOMIC DNA]</scope>
    <source>
        <strain evidence="1 2">N1Y132</strain>
    </source>
</reference>
<gene>
    <name evidence="1" type="ORF">JIV24_02360</name>
</gene>
<dbReference type="Proteomes" id="UP000605676">
    <property type="component" value="Unassembled WGS sequence"/>
</dbReference>
<sequence>MIRKNIFLALLTITIGFAGCEEEYTIGDFETDATLAPEARTDGPVAPSAIVASYDAFCDKVEINWMPTVRTTAYDVYKNGEILAAGLTDTFYVDTDAMTVDTEYMVYSLNANGGSETSVMTVGRMAATPPTPTNFIATDGAYEAKVDLTWDAVDFAQHYIVKRDGVVLSDAVIGTSFSDSDNAPTEATEYSLIAVSVCGVSIEVTTTGYCDPLIAFRFPFQENFEGFTLGALTSADQYGGFNPRFQFTDGPNANGSATIKDDNTKYIDLKTAAGKQSIQFVFPEVELLVGESYRISFDVKAPQTISLHMGVDKTGDGFMGKYVDDYLLPTKENTKNGNAYGVNIEGTGSWKTVSYEFPQTGAETQDNDPDAGTMGWTLGTIQEGQQRPIIQLQMWSKDGTYAIDNIKIELID</sequence>
<dbReference type="EMBL" id="JAENRR010000003">
    <property type="protein sequence ID" value="MBK3516166.1"/>
    <property type="molecule type" value="Genomic_DNA"/>
</dbReference>
<dbReference type="Gene3D" id="2.60.120.260">
    <property type="entry name" value="Galactose-binding domain-like"/>
    <property type="match status" value="1"/>
</dbReference>
<proteinExistence type="predicted"/>
<name>A0ABS1HEY0_9BACT</name>
<evidence type="ECO:0000313" key="1">
    <source>
        <dbReference type="EMBL" id="MBK3516166.1"/>
    </source>
</evidence>
<evidence type="ECO:0008006" key="3">
    <source>
        <dbReference type="Google" id="ProtNLM"/>
    </source>
</evidence>